<name>A0A225SRN4_9BURK</name>
<comment type="caution">
    <text evidence="1">The sequence shown here is derived from an EMBL/GenBank/DDBJ whole genome shotgun (WGS) entry which is preliminary data.</text>
</comment>
<sequence>MMNSMIELDSILRPLIEAAFDESQESVSQKMNEILVVLEDEDPFIMALDRLQALIGLTETEAQLGILSGYLAGILHCRHMYDAVM</sequence>
<dbReference type="AlphaFoldDB" id="A0A225SRN4"/>
<gene>
    <name evidence="1" type="ORF">CEJ45_15150</name>
</gene>
<proteinExistence type="predicted"/>
<reference evidence="1 2" key="1">
    <citation type="journal article" date="2010" name="Int. J. Syst. Evol. Microbiol.">
        <title>Reclassification of Herbaspirillum putei as a later heterotypic synonym of Herbaspirillum huttiense, with the description of H. huttiense subsp. huttiense subsp. nov. and H. huttiense subsp. putei subsp. nov., comb. nov., and description of Herbaspirillum aquaticum sp. nov.</title>
        <authorList>
            <person name="Dobritsa A.P."/>
            <person name="Reddy M.C."/>
            <person name="Samadpour M."/>
        </authorList>
    </citation>
    <scope>NUCLEOTIDE SEQUENCE [LARGE SCALE GENOMIC DNA]</scope>
    <source>
        <strain evidence="1 2">IEH 4430</strain>
    </source>
</reference>
<evidence type="ECO:0000313" key="1">
    <source>
        <dbReference type="EMBL" id="OWY33706.1"/>
    </source>
</evidence>
<accession>A0A225SRN4</accession>
<protein>
    <submittedName>
        <fullName evidence="1">Uncharacterized protein</fullName>
    </submittedName>
</protein>
<evidence type="ECO:0000313" key="2">
    <source>
        <dbReference type="Proteomes" id="UP000214747"/>
    </source>
</evidence>
<keyword evidence="2" id="KW-1185">Reference proteome</keyword>
<organism evidence="1 2">
    <name type="scientific">Herbaspirillum aquaticum</name>
    <dbReference type="NCBI Taxonomy" id="568783"/>
    <lineage>
        <taxon>Bacteria</taxon>
        <taxon>Pseudomonadati</taxon>
        <taxon>Pseudomonadota</taxon>
        <taxon>Betaproteobacteria</taxon>
        <taxon>Burkholderiales</taxon>
        <taxon>Oxalobacteraceae</taxon>
        <taxon>Herbaspirillum</taxon>
    </lineage>
</organism>
<dbReference type="EMBL" id="NJGV01000014">
    <property type="protein sequence ID" value="OWY33706.1"/>
    <property type="molecule type" value="Genomic_DNA"/>
</dbReference>
<dbReference type="Proteomes" id="UP000214747">
    <property type="component" value="Unassembled WGS sequence"/>
</dbReference>